<dbReference type="GO" id="GO:0008418">
    <property type="term" value="F:protein-N-terminal asparagine amidohydrolase activity"/>
    <property type="evidence" value="ECO:0007669"/>
    <property type="project" value="InterPro"/>
</dbReference>
<dbReference type="HOGENOM" id="CLU_009854_2_0_1"/>
<feature type="region of interest" description="Disordered" evidence="1">
    <location>
        <begin position="578"/>
        <end position="737"/>
    </location>
</feature>
<feature type="compositionally biased region" description="Polar residues" evidence="1">
    <location>
        <begin position="871"/>
        <end position="880"/>
    </location>
</feature>
<protein>
    <submittedName>
        <fullName evidence="3">Predicted protein</fullName>
    </submittedName>
</protein>
<dbReference type="AlphaFoldDB" id="G0RGK3"/>
<dbReference type="SUPFAM" id="SSF56317">
    <property type="entry name" value="Carbon-nitrogen hydrolase"/>
    <property type="match status" value="1"/>
</dbReference>
<dbReference type="STRING" id="431241.G0RGK3"/>
<dbReference type="Gene3D" id="3.60.110.10">
    <property type="entry name" value="Carbon-nitrogen hydrolase"/>
    <property type="match status" value="1"/>
</dbReference>
<dbReference type="InterPro" id="IPR039703">
    <property type="entry name" value="Nta1"/>
</dbReference>
<feature type="domain" description="CN hydrolase" evidence="2">
    <location>
        <begin position="1"/>
        <end position="280"/>
    </location>
</feature>
<dbReference type="OrthoDB" id="201515at2759"/>
<feature type="compositionally biased region" description="Polar residues" evidence="1">
    <location>
        <begin position="460"/>
        <end position="490"/>
    </location>
</feature>
<feature type="compositionally biased region" description="Polar residues" evidence="1">
    <location>
        <begin position="952"/>
        <end position="970"/>
    </location>
</feature>
<dbReference type="EMBL" id="GL985061">
    <property type="protein sequence ID" value="EGR49875.1"/>
    <property type="molecule type" value="Genomic_DNA"/>
</dbReference>
<dbReference type="PANTHER" id="PTHR11750">
    <property type="entry name" value="PROTEIN N-TERMINAL AMIDASE"/>
    <property type="match status" value="1"/>
</dbReference>
<dbReference type="VEuPathDB" id="FungiDB:TRIREDRAFT_121284"/>
<feature type="compositionally biased region" description="Low complexity" evidence="1">
    <location>
        <begin position="639"/>
        <end position="652"/>
    </location>
</feature>
<evidence type="ECO:0000259" key="2">
    <source>
        <dbReference type="PROSITE" id="PS50263"/>
    </source>
</evidence>
<feature type="compositionally biased region" description="Polar residues" evidence="1">
    <location>
        <begin position="695"/>
        <end position="712"/>
    </location>
</feature>
<gene>
    <name evidence="3" type="ORF">TRIREDRAFT_121284</name>
</gene>
<dbReference type="InterPro" id="IPR036526">
    <property type="entry name" value="C-N_Hydrolase_sf"/>
</dbReference>
<name>G0RGK3_HYPJQ</name>
<proteinExistence type="predicted"/>
<accession>G0RGK3</accession>
<feature type="region of interest" description="Disordered" evidence="1">
    <location>
        <begin position="323"/>
        <end position="529"/>
    </location>
</feature>
<feature type="compositionally biased region" description="Polar residues" evidence="1">
    <location>
        <begin position="1023"/>
        <end position="1039"/>
    </location>
</feature>
<dbReference type="Pfam" id="PF00795">
    <property type="entry name" value="CN_hydrolase"/>
    <property type="match status" value="1"/>
</dbReference>
<reference evidence="3 4" key="1">
    <citation type="journal article" date="2008" name="Nat. Biotechnol.">
        <title>Genome sequencing and analysis of the biomass-degrading fungus Trichoderma reesei (syn. Hypocrea jecorina).</title>
        <authorList>
            <person name="Martinez D."/>
            <person name="Berka R.M."/>
            <person name="Henrissat B."/>
            <person name="Saloheimo M."/>
            <person name="Arvas M."/>
            <person name="Baker S.E."/>
            <person name="Chapman J."/>
            <person name="Chertkov O."/>
            <person name="Coutinho P.M."/>
            <person name="Cullen D."/>
            <person name="Danchin E.G."/>
            <person name="Grigoriev I.V."/>
            <person name="Harris P."/>
            <person name="Jackson M."/>
            <person name="Kubicek C.P."/>
            <person name="Han C.S."/>
            <person name="Ho I."/>
            <person name="Larrondo L.F."/>
            <person name="de Leon A.L."/>
            <person name="Magnuson J.K."/>
            <person name="Merino S."/>
            <person name="Misra M."/>
            <person name="Nelson B."/>
            <person name="Putnam N."/>
            <person name="Robbertse B."/>
            <person name="Salamov A.A."/>
            <person name="Schmoll M."/>
            <person name="Terry A."/>
            <person name="Thayer N."/>
            <person name="Westerholm-Parvinen A."/>
            <person name="Schoch C.L."/>
            <person name="Yao J."/>
            <person name="Barabote R."/>
            <person name="Nelson M.A."/>
            <person name="Detter C."/>
            <person name="Bruce D."/>
            <person name="Kuske C.R."/>
            <person name="Xie G."/>
            <person name="Richardson P."/>
            <person name="Rokhsar D.S."/>
            <person name="Lucas S.M."/>
            <person name="Rubin E.M."/>
            <person name="Dunn-Coleman N."/>
            <person name="Ward M."/>
            <person name="Brettin T.S."/>
        </authorList>
    </citation>
    <scope>NUCLEOTIDE SEQUENCE [LARGE SCALE GENOMIC DNA]</scope>
    <source>
        <strain evidence="3 4">QM6a</strain>
    </source>
</reference>
<feature type="region of interest" description="Disordered" evidence="1">
    <location>
        <begin position="821"/>
        <end position="919"/>
    </location>
</feature>
<dbReference type="PROSITE" id="PS50263">
    <property type="entry name" value="CN_HYDROLASE"/>
    <property type="match status" value="1"/>
</dbReference>
<feature type="compositionally biased region" description="Basic and acidic residues" evidence="1">
    <location>
        <begin position="899"/>
        <end position="919"/>
    </location>
</feature>
<sequence>MRIGCLQFAPQVGDVDNNLNRADAVLSRANPDDLDVLVLPELAFSGYNFKSLQDISPFLEPSGSGISALWARTMALKYNCTVLVGYPEKVDVSPNWPTGPEYYNSAIVVNGDGETIANYRKCFLYYTDESWALEGNRGFFDGYIPGLGNTSIGICMDINPYKFEAPWHAFEFAFHVLEVESNLVIVSMAWMTREDRRHFSRMPNEPDMNTLTYWVTRLEPLIRSNNEDEIIVVFCNRTGTEDEATYAGTSAVIGIQEGEVKVYGLLGRGEKELLVVDTTNPPYAKMVYRPDAAALDRQTGELEQEIVANDRILSDKTYSSLDHGSLSAKSDHGVGSLMDHEQPVANGRDSSHEVPSSSQPPSMAHHSPSTEPTSPSAPSLSNRSEPIAHKQSFSNSQPKVPTRQPPKQTAKRRTPSISIPSQLESVDHNHATSNGEGNDVPTPSAPSPTPQAVRPRLIIPQSSSPVLNQHSENNIPSATSIRSAESLQSVKSDESEVSTRTLRSNPRPPEDSTPYPHSGLPLSGYPSNSFQHGFEKRIYGGDVTIEHEADALSPTTPYDEATASPRWFWRPHDSVFRSSASGGVEWATGTPIGRKPEPFLWSAIRDISSLPEDASENKSPSGAPGPKSTGSQNSQSPRSNTSSNKTGKSTPSAAAKTTQRTNAKNEKHPSRPSSPKSRNASRSGIRGRSDSSLSPQDIPSAVSQHIEQISQRAESRNRHNSDPQRRGSAVDHSPLQQMRSDGWQKFTSDSAAGHLIPIAASPSLLGPGSRANIPTPVAIDYYRHATPRSTPHHTNYQHFDGNRQLGFLDNNFVGGHHASVEHTKQDRMSSPSNRDAMPKTSRSVSRGRQPSRSNKHTDAVTLEPDSERATSADSTRNNILHTRIGKRHSYEKGLSFPSDDGHSHAECSHTQKTRDEPKFERVEVVSCPDCPIHGRQSTTLSEPSMPVRHDSQGASPELQRNVSYSASTEPTRGKEAGPNETSTREATAAHILTGANGRIGHSVADQQVLRTSFALCKNPGHATLSSESGPTSTNPQFDPTTPRAMLFRPHSTRVDSLPNADSRGNEKSPSWFIVEEKSHESGLDSTI</sequence>
<evidence type="ECO:0000256" key="1">
    <source>
        <dbReference type="SAM" id="MobiDB-lite"/>
    </source>
</evidence>
<feature type="region of interest" description="Disordered" evidence="1">
    <location>
        <begin position="1021"/>
        <end position="1087"/>
    </location>
</feature>
<organism evidence="4">
    <name type="scientific">Hypocrea jecorina (strain QM6a)</name>
    <name type="common">Trichoderma reesei</name>
    <dbReference type="NCBI Taxonomy" id="431241"/>
    <lineage>
        <taxon>Eukaryota</taxon>
        <taxon>Fungi</taxon>
        <taxon>Dikarya</taxon>
        <taxon>Ascomycota</taxon>
        <taxon>Pezizomycotina</taxon>
        <taxon>Sordariomycetes</taxon>
        <taxon>Hypocreomycetidae</taxon>
        <taxon>Hypocreales</taxon>
        <taxon>Hypocreaceae</taxon>
        <taxon>Trichoderma</taxon>
    </lineage>
</organism>
<dbReference type="PANTHER" id="PTHR11750:SF26">
    <property type="entry name" value="PROTEIN N-TERMINAL AMIDASE"/>
    <property type="match status" value="1"/>
</dbReference>
<feature type="compositionally biased region" description="Polar residues" evidence="1">
    <location>
        <begin position="840"/>
        <end position="852"/>
    </location>
</feature>
<dbReference type="RefSeq" id="XP_006964219.1">
    <property type="nucleotide sequence ID" value="XM_006964157.1"/>
</dbReference>
<dbReference type="Proteomes" id="UP000008984">
    <property type="component" value="Unassembled WGS sequence"/>
</dbReference>
<feature type="compositionally biased region" description="Polar residues" evidence="1">
    <location>
        <begin position="628"/>
        <end position="638"/>
    </location>
</feature>
<evidence type="ECO:0000313" key="4">
    <source>
        <dbReference type="Proteomes" id="UP000008984"/>
    </source>
</evidence>
<dbReference type="GO" id="GO:0030163">
    <property type="term" value="P:protein catabolic process"/>
    <property type="evidence" value="ECO:0007669"/>
    <property type="project" value="TreeGrafter"/>
</dbReference>
<dbReference type="GO" id="GO:0070773">
    <property type="term" value="F:protein-N-terminal glutamine amidohydrolase activity"/>
    <property type="evidence" value="ECO:0007669"/>
    <property type="project" value="InterPro"/>
</dbReference>
<dbReference type="CDD" id="cd07566">
    <property type="entry name" value="ScNTA1_like"/>
    <property type="match status" value="1"/>
</dbReference>
<evidence type="ECO:0000313" key="3">
    <source>
        <dbReference type="EMBL" id="EGR49875.1"/>
    </source>
</evidence>
<feature type="compositionally biased region" description="Polar residues" evidence="1">
    <location>
        <begin position="415"/>
        <end position="424"/>
    </location>
</feature>
<keyword evidence="4" id="KW-1185">Reference proteome</keyword>
<dbReference type="eggNOG" id="KOG0806">
    <property type="taxonomic scope" value="Eukaryota"/>
</dbReference>
<feature type="region of interest" description="Disordered" evidence="1">
    <location>
        <begin position="935"/>
        <end position="984"/>
    </location>
</feature>
<dbReference type="KEGG" id="tre:TRIREDRAFT_121284"/>
<feature type="compositionally biased region" description="Basic and acidic residues" evidence="1">
    <location>
        <begin position="1074"/>
        <end position="1087"/>
    </location>
</feature>
<dbReference type="InterPro" id="IPR003010">
    <property type="entry name" value="C-N_Hydrolase"/>
</dbReference>
<feature type="compositionally biased region" description="Basic and acidic residues" evidence="1">
    <location>
        <begin position="713"/>
        <end position="729"/>
    </location>
</feature>
<feature type="compositionally biased region" description="Low complexity" evidence="1">
    <location>
        <begin position="671"/>
        <end position="694"/>
    </location>
</feature>
<feature type="compositionally biased region" description="Low complexity" evidence="1">
    <location>
        <begin position="367"/>
        <end position="381"/>
    </location>
</feature>
<dbReference type="GeneID" id="18483108"/>